<dbReference type="SUPFAM" id="SSF51445">
    <property type="entry name" value="(Trans)glycosidases"/>
    <property type="match status" value="1"/>
</dbReference>
<dbReference type="SMART" id="SM00636">
    <property type="entry name" value="Glyco_18"/>
    <property type="match status" value="1"/>
</dbReference>
<dbReference type="PANTHER" id="PTHR46066:SF2">
    <property type="entry name" value="CHITINASE DOMAIN-CONTAINING PROTEIN 1"/>
    <property type="match status" value="1"/>
</dbReference>
<dbReference type="GO" id="GO:0016787">
    <property type="term" value="F:hydrolase activity"/>
    <property type="evidence" value="ECO:0007669"/>
    <property type="project" value="UniProtKB-KW"/>
</dbReference>
<evidence type="ECO:0000313" key="4">
    <source>
        <dbReference type="Proteomes" id="UP000681526"/>
    </source>
</evidence>
<dbReference type="InterPro" id="IPR017853">
    <property type="entry name" value="GH"/>
</dbReference>
<dbReference type="PANTHER" id="PTHR46066">
    <property type="entry name" value="CHITINASE DOMAIN-CONTAINING PROTEIN 1 FAMILY MEMBER"/>
    <property type="match status" value="1"/>
</dbReference>
<evidence type="ECO:0000313" key="3">
    <source>
        <dbReference type="EMBL" id="CAG5078758.1"/>
    </source>
</evidence>
<keyword evidence="1" id="KW-0732">Signal</keyword>
<gene>
    <name evidence="3" type="primary">txxe 501</name>
    <name evidence="3" type="ORF">TXXE_02545</name>
</gene>
<keyword evidence="3" id="KW-0378">Hydrolase</keyword>
<sequence>MELRALRAVLALLIVSALGLQTASAANAAADHARITKYRVYQNDKPLKEFATDSQAIAYAKQFAYSRVEKIADRAWVWHNYPRYAVYVDGVLAPNMLFRTYAEAKKAADGKINVAIRDLEQPGWVYANFARYRLYQGHKTLPSWSFATLAEAKAVAKYYRNMHVIDLATNSWIWDNLTDEEEAAEREKAPAYAVLVNGEPGENRYGYLRDAIQAAAGIAGSEVIHLDTGTVVHSNVPPFAVFQNGKERKRFFGLDNAVAYAKGLAGAEIIRDGKVLWTNIPYYRVYQGDREVRQFHALKSAITAASGLANASIRTEDGRVLWSNASRLLYLGWNGSSSTGTILSQIANTQGLDIDSPTWFQLASADGTLEDKSDPALAKELKARGIKVMPLVNNQFDRRMTSAFLADEAAQKRFIDALVNRLAELGVYGVNLDFEEVAGTDRNRYTAFVRKLADAVHARGMKISIDLIRGDKAWNHQTAYDHEKIAEAVDYIMIMAYDQYWSGSTKPGSVSGLAWTEQGIIDFLSYGIPRSKLFLGVPFYVREWKVDASGNVLGSRAVLMKDIPALLNEVEETAVYDPTFGQTKVTYVKDGQTYVFWMETEQTIKARIELAKKYDLAGVAVWRLGYEPADLWTMMLRMK</sequence>
<keyword evidence="4" id="KW-1185">Reference proteome</keyword>
<protein>
    <submittedName>
        <fullName evidence="3">Glycoside hydrolase family 18, peptidoglycane hydrolase</fullName>
    </submittedName>
</protein>
<name>A0ABM8V0B0_THEXY</name>
<dbReference type="InterPro" id="IPR011583">
    <property type="entry name" value="Chitinase_II/V-like_cat"/>
</dbReference>
<comment type="caution">
    <text evidence="3">The sequence shown here is derived from an EMBL/GenBank/DDBJ whole genome shotgun (WGS) entry which is preliminary data.</text>
</comment>
<organism evidence="3 4">
    <name type="scientific">Thermobacillus xylanilyticus</name>
    <dbReference type="NCBI Taxonomy" id="76633"/>
    <lineage>
        <taxon>Bacteria</taxon>
        <taxon>Bacillati</taxon>
        <taxon>Bacillota</taxon>
        <taxon>Bacilli</taxon>
        <taxon>Bacillales</taxon>
        <taxon>Paenibacillaceae</taxon>
        <taxon>Thermobacillus</taxon>
    </lineage>
</organism>
<dbReference type="RefSeq" id="WP_213483331.1">
    <property type="nucleotide sequence ID" value="NZ_CAJRAY010000010.1"/>
</dbReference>
<dbReference type="Gene3D" id="3.20.20.80">
    <property type="entry name" value="Glycosidases"/>
    <property type="match status" value="1"/>
</dbReference>
<dbReference type="InterPro" id="IPR029070">
    <property type="entry name" value="Chitinase_insertion_sf"/>
</dbReference>
<feature type="chain" id="PRO_5046293603" evidence="1">
    <location>
        <begin position="29"/>
        <end position="639"/>
    </location>
</feature>
<proteinExistence type="predicted"/>
<reference evidence="3 4" key="1">
    <citation type="submission" date="2021-04" db="EMBL/GenBank/DDBJ databases">
        <authorList>
            <person name="Rakotoarivonina H."/>
        </authorList>
    </citation>
    <scope>NUCLEOTIDE SEQUENCE [LARGE SCALE GENOMIC DNA]</scope>
    <source>
        <strain evidence="3 4">XE</strain>
    </source>
</reference>
<dbReference type="Proteomes" id="UP000681526">
    <property type="component" value="Unassembled WGS sequence"/>
</dbReference>
<dbReference type="PROSITE" id="PS51910">
    <property type="entry name" value="GH18_2"/>
    <property type="match status" value="1"/>
</dbReference>
<dbReference type="Pfam" id="PF00704">
    <property type="entry name" value="Glyco_hydro_18"/>
    <property type="match status" value="1"/>
</dbReference>
<dbReference type="EMBL" id="CAJRAY010000010">
    <property type="protein sequence ID" value="CAG5078758.1"/>
    <property type="molecule type" value="Genomic_DNA"/>
</dbReference>
<feature type="domain" description="GH18" evidence="2">
    <location>
        <begin position="325"/>
        <end position="639"/>
    </location>
</feature>
<dbReference type="Gene3D" id="3.10.50.10">
    <property type="match status" value="1"/>
</dbReference>
<accession>A0ABM8V0B0</accession>
<evidence type="ECO:0000259" key="2">
    <source>
        <dbReference type="PROSITE" id="PS51910"/>
    </source>
</evidence>
<evidence type="ECO:0000256" key="1">
    <source>
        <dbReference type="SAM" id="SignalP"/>
    </source>
</evidence>
<dbReference type="InterPro" id="IPR001223">
    <property type="entry name" value="Glyco_hydro18_cat"/>
</dbReference>
<feature type="signal peptide" evidence="1">
    <location>
        <begin position="1"/>
        <end position="28"/>
    </location>
</feature>